<name>A0AAN6Y907_9PEZI</name>
<sequence>MGAQLPSEVAGQAAAILIYSFVCLAAGSFMLWLVVSHNEWKSYIAIMATLMNLSSIASISQQIHTIHKWRDIRVAQHAYLVEHVGNPEINVTGGSVGVDLVLFYIQYYTYTANSMLVFFWAIELAYSIFQLQKFNLHNKNGGLIAKASAIIFPAILMGVLRLEAVQKNLIAFMFLANGVMAVSMTGAFVLLAVLIKYIHAKRSLVSFKVRYGQRSREPTGGSSSYPPTHTKSIYDNWLVVRFTIAFVALGLFQLVVFLFEMRAMGTNNPENVPPEPDLSIEKAKGDFALFVPGISAGLLLYVVFGTTAHFRAYTAKVLFPAWLREKLARNKGDQPGPYTGPPPVPPKEYPYGNQYEPPAPRLQQQQSQQSHTISINDDDSYDDDIEKHKRSKSQEHRVQIRQHPRTNPSQHKIEEEEISGGSRQSLSWYGSRPSDIERGYSEFSPIDSTNDQCHGTIPLQYIEPKPRQPAVLTNKRNDDEWPILAAAPTPLAPRPRSRSGDRLS</sequence>
<keyword evidence="4" id="KW-1185">Reference proteome</keyword>
<gene>
    <name evidence="3" type="ORF">QBC37DRAFT_155025</name>
</gene>
<feature type="region of interest" description="Disordered" evidence="1">
    <location>
        <begin position="330"/>
        <end position="504"/>
    </location>
</feature>
<dbReference type="AlphaFoldDB" id="A0AAN6Y907"/>
<evidence type="ECO:0000256" key="1">
    <source>
        <dbReference type="SAM" id="MobiDB-lite"/>
    </source>
</evidence>
<feature type="transmembrane region" description="Helical" evidence="2">
    <location>
        <begin position="107"/>
        <end position="129"/>
    </location>
</feature>
<feature type="transmembrane region" description="Helical" evidence="2">
    <location>
        <begin position="238"/>
        <end position="259"/>
    </location>
</feature>
<dbReference type="EMBL" id="MU858094">
    <property type="protein sequence ID" value="KAK4214391.1"/>
    <property type="molecule type" value="Genomic_DNA"/>
</dbReference>
<proteinExistence type="predicted"/>
<dbReference type="GO" id="GO:0016787">
    <property type="term" value="F:hydrolase activity"/>
    <property type="evidence" value="ECO:0007669"/>
    <property type="project" value="UniProtKB-KW"/>
</dbReference>
<comment type="caution">
    <text evidence="3">The sequence shown here is derived from an EMBL/GenBank/DDBJ whole genome shotgun (WGS) entry which is preliminary data.</text>
</comment>
<reference evidence="3" key="2">
    <citation type="submission" date="2023-05" db="EMBL/GenBank/DDBJ databases">
        <authorList>
            <consortium name="Lawrence Berkeley National Laboratory"/>
            <person name="Steindorff A."/>
            <person name="Hensen N."/>
            <person name="Bonometti L."/>
            <person name="Westerberg I."/>
            <person name="Brannstrom I.O."/>
            <person name="Guillou S."/>
            <person name="Cros-Aarteil S."/>
            <person name="Calhoun S."/>
            <person name="Haridas S."/>
            <person name="Kuo A."/>
            <person name="Mondo S."/>
            <person name="Pangilinan J."/>
            <person name="Riley R."/>
            <person name="Labutti K."/>
            <person name="Andreopoulos B."/>
            <person name="Lipzen A."/>
            <person name="Chen C."/>
            <person name="Yanf M."/>
            <person name="Daum C."/>
            <person name="Ng V."/>
            <person name="Clum A."/>
            <person name="Ohm R."/>
            <person name="Martin F."/>
            <person name="Silar P."/>
            <person name="Natvig D."/>
            <person name="Lalanne C."/>
            <person name="Gautier V."/>
            <person name="Ament-Velasquez S.L."/>
            <person name="Kruys A."/>
            <person name="Hutchinson M.I."/>
            <person name="Powell A.J."/>
            <person name="Barry K."/>
            <person name="Miller A.N."/>
            <person name="Grigoriev I.V."/>
            <person name="Debuchy R."/>
            <person name="Gladieux P."/>
            <person name="Thoren M.H."/>
            <person name="Johannesson H."/>
        </authorList>
    </citation>
    <scope>NUCLEOTIDE SEQUENCE</scope>
    <source>
        <strain evidence="3">PSN293</strain>
    </source>
</reference>
<feature type="compositionally biased region" description="Pro residues" evidence="1">
    <location>
        <begin position="338"/>
        <end position="348"/>
    </location>
</feature>
<keyword evidence="2" id="KW-1133">Transmembrane helix</keyword>
<evidence type="ECO:0000313" key="3">
    <source>
        <dbReference type="EMBL" id="KAK4214391.1"/>
    </source>
</evidence>
<organism evidence="3 4">
    <name type="scientific">Rhypophila decipiens</name>
    <dbReference type="NCBI Taxonomy" id="261697"/>
    <lineage>
        <taxon>Eukaryota</taxon>
        <taxon>Fungi</taxon>
        <taxon>Dikarya</taxon>
        <taxon>Ascomycota</taxon>
        <taxon>Pezizomycotina</taxon>
        <taxon>Sordariomycetes</taxon>
        <taxon>Sordariomycetidae</taxon>
        <taxon>Sordariales</taxon>
        <taxon>Naviculisporaceae</taxon>
        <taxon>Rhypophila</taxon>
    </lineage>
</organism>
<dbReference type="Proteomes" id="UP001301769">
    <property type="component" value="Unassembled WGS sequence"/>
</dbReference>
<feature type="transmembrane region" description="Helical" evidence="2">
    <location>
        <begin position="287"/>
        <end position="304"/>
    </location>
</feature>
<evidence type="ECO:0000256" key="2">
    <source>
        <dbReference type="SAM" id="Phobius"/>
    </source>
</evidence>
<keyword evidence="3" id="KW-0378">Hydrolase</keyword>
<feature type="transmembrane region" description="Helical" evidence="2">
    <location>
        <begin position="141"/>
        <end position="160"/>
    </location>
</feature>
<feature type="transmembrane region" description="Helical" evidence="2">
    <location>
        <begin position="12"/>
        <end position="35"/>
    </location>
</feature>
<keyword evidence="2" id="KW-0472">Membrane</keyword>
<reference evidence="3" key="1">
    <citation type="journal article" date="2023" name="Mol. Phylogenet. Evol.">
        <title>Genome-scale phylogeny and comparative genomics of the fungal order Sordariales.</title>
        <authorList>
            <person name="Hensen N."/>
            <person name="Bonometti L."/>
            <person name="Westerberg I."/>
            <person name="Brannstrom I.O."/>
            <person name="Guillou S."/>
            <person name="Cros-Aarteil S."/>
            <person name="Calhoun S."/>
            <person name="Haridas S."/>
            <person name="Kuo A."/>
            <person name="Mondo S."/>
            <person name="Pangilinan J."/>
            <person name="Riley R."/>
            <person name="LaButti K."/>
            <person name="Andreopoulos B."/>
            <person name="Lipzen A."/>
            <person name="Chen C."/>
            <person name="Yan M."/>
            <person name="Daum C."/>
            <person name="Ng V."/>
            <person name="Clum A."/>
            <person name="Steindorff A."/>
            <person name="Ohm R.A."/>
            <person name="Martin F."/>
            <person name="Silar P."/>
            <person name="Natvig D.O."/>
            <person name="Lalanne C."/>
            <person name="Gautier V."/>
            <person name="Ament-Velasquez S.L."/>
            <person name="Kruys A."/>
            <person name="Hutchinson M.I."/>
            <person name="Powell A.J."/>
            <person name="Barry K."/>
            <person name="Miller A.N."/>
            <person name="Grigoriev I.V."/>
            <person name="Debuchy R."/>
            <person name="Gladieux P."/>
            <person name="Hiltunen Thoren M."/>
            <person name="Johannesson H."/>
        </authorList>
    </citation>
    <scope>NUCLEOTIDE SEQUENCE</scope>
    <source>
        <strain evidence="3">PSN293</strain>
    </source>
</reference>
<accession>A0AAN6Y907</accession>
<feature type="transmembrane region" description="Helical" evidence="2">
    <location>
        <begin position="172"/>
        <end position="198"/>
    </location>
</feature>
<keyword evidence="2" id="KW-0812">Transmembrane</keyword>
<protein>
    <submittedName>
        <fullName evidence="3">Glycoside hydrolase</fullName>
    </submittedName>
</protein>
<evidence type="ECO:0000313" key="4">
    <source>
        <dbReference type="Proteomes" id="UP001301769"/>
    </source>
</evidence>